<dbReference type="Gene3D" id="3.40.50.10810">
    <property type="entry name" value="Tandem AAA-ATPase domain"/>
    <property type="match status" value="1"/>
</dbReference>
<evidence type="ECO:0000256" key="3">
    <source>
        <dbReference type="ARBA" id="ARBA00022771"/>
    </source>
</evidence>
<dbReference type="PROSITE" id="PS50089">
    <property type="entry name" value="ZF_RING_2"/>
    <property type="match status" value="1"/>
</dbReference>
<evidence type="ECO:0000259" key="11">
    <source>
        <dbReference type="PROSITE" id="PS51194"/>
    </source>
</evidence>
<evidence type="ECO:0000256" key="7">
    <source>
        <dbReference type="PROSITE-ProRule" id="PRU00175"/>
    </source>
</evidence>
<dbReference type="InterPro" id="IPR001841">
    <property type="entry name" value="Znf_RING"/>
</dbReference>
<feature type="region of interest" description="Disordered" evidence="8">
    <location>
        <begin position="118"/>
        <end position="155"/>
    </location>
</feature>
<dbReference type="STRING" id="708197.A0A166WRI1"/>
<evidence type="ECO:0000256" key="1">
    <source>
        <dbReference type="ARBA" id="ARBA00022723"/>
    </source>
</evidence>
<protein>
    <submittedName>
        <fullName evidence="12">Heterokaryon incompatibility protein (SNF2 family domain-containing protein)</fullName>
    </submittedName>
</protein>
<evidence type="ECO:0000259" key="10">
    <source>
        <dbReference type="PROSITE" id="PS51192"/>
    </source>
</evidence>
<dbReference type="InterPro" id="IPR010730">
    <property type="entry name" value="HET"/>
</dbReference>
<accession>A0A166WRI1</accession>
<dbReference type="Pfam" id="PF06985">
    <property type="entry name" value="HET"/>
    <property type="match status" value="1"/>
</dbReference>
<dbReference type="GO" id="GO:0008270">
    <property type="term" value="F:zinc ion binding"/>
    <property type="evidence" value="ECO:0007669"/>
    <property type="project" value="UniProtKB-KW"/>
</dbReference>
<dbReference type="SMART" id="SM00487">
    <property type="entry name" value="DEXDc"/>
    <property type="match status" value="1"/>
</dbReference>
<feature type="region of interest" description="Disordered" evidence="8">
    <location>
        <begin position="1"/>
        <end position="42"/>
    </location>
</feature>
<dbReference type="PANTHER" id="PTHR45626">
    <property type="entry name" value="TRANSCRIPTION TERMINATION FACTOR 2-RELATED"/>
    <property type="match status" value="1"/>
</dbReference>
<dbReference type="EMBL" id="LFIV01000019">
    <property type="protein sequence ID" value="KZL75919.1"/>
    <property type="molecule type" value="Genomic_DNA"/>
</dbReference>
<feature type="domain" description="RING-type" evidence="9">
    <location>
        <begin position="756"/>
        <end position="807"/>
    </location>
</feature>
<feature type="region of interest" description="Disordered" evidence="8">
    <location>
        <begin position="1086"/>
        <end position="1113"/>
    </location>
</feature>
<feature type="compositionally biased region" description="Low complexity" evidence="8">
    <location>
        <begin position="118"/>
        <end position="136"/>
    </location>
</feature>
<keyword evidence="4" id="KW-0378">Hydrolase</keyword>
<evidence type="ECO:0000313" key="13">
    <source>
        <dbReference type="Proteomes" id="UP000076552"/>
    </source>
</evidence>
<evidence type="ECO:0000256" key="6">
    <source>
        <dbReference type="ARBA" id="ARBA00022840"/>
    </source>
</evidence>
<comment type="caution">
    <text evidence="12">The sequence shown here is derived from an EMBL/GenBank/DDBJ whole genome shotgun (WGS) entry which is preliminary data.</text>
</comment>
<dbReference type="GO" id="GO:0005634">
    <property type="term" value="C:nucleus"/>
    <property type="evidence" value="ECO:0007669"/>
    <property type="project" value="TreeGrafter"/>
</dbReference>
<gene>
    <name evidence="12" type="ORF">CT0861_05214</name>
</gene>
<feature type="domain" description="Helicase C-terminal" evidence="11">
    <location>
        <begin position="866"/>
        <end position="1023"/>
    </location>
</feature>
<dbReference type="PANTHER" id="PTHR45626:SF52">
    <property type="entry name" value="SINGLE-STRANDED DNA-DEPENDENT ATPASE (EUROFUNG)"/>
    <property type="match status" value="1"/>
</dbReference>
<feature type="domain" description="Helicase ATP-binding" evidence="10">
    <location>
        <begin position="430"/>
        <end position="613"/>
    </location>
</feature>
<dbReference type="SUPFAM" id="SSF52540">
    <property type="entry name" value="P-loop containing nucleoside triphosphate hydrolases"/>
    <property type="match status" value="2"/>
</dbReference>
<dbReference type="GO" id="GO:0005524">
    <property type="term" value="F:ATP binding"/>
    <property type="evidence" value="ECO:0007669"/>
    <property type="project" value="UniProtKB-KW"/>
</dbReference>
<keyword evidence="2" id="KW-0547">Nucleotide-binding</keyword>
<evidence type="ECO:0000259" key="9">
    <source>
        <dbReference type="PROSITE" id="PS50089"/>
    </source>
</evidence>
<dbReference type="GO" id="GO:0006281">
    <property type="term" value="P:DNA repair"/>
    <property type="evidence" value="ECO:0007669"/>
    <property type="project" value="TreeGrafter"/>
</dbReference>
<evidence type="ECO:0000256" key="8">
    <source>
        <dbReference type="SAM" id="MobiDB-lite"/>
    </source>
</evidence>
<name>A0A166WRI1_9PEZI</name>
<keyword evidence="5" id="KW-0862">Zinc</keyword>
<dbReference type="InterPro" id="IPR027417">
    <property type="entry name" value="P-loop_NTPase"/>
</dbReference>
<dbReference type="PROSITE" id="PS51194">
    <property type="entry name" value="HELICASE_CTER"/>
    <property type="match status" value="1"/>
</dbReference>
<keyword evidence="1" id="KW-0479">Metal-binding</keyword>
<dbReference type="InterPro" id="IPR001650">
    <property type="entry name" value="Helicase_C-like"/>
</dbReference>
<keyword evidence="3 7" id="KW-0863">Zinc-finger</keyword>
<sequence>MSSLKRLLNEEDEELHYPDLSSVSSYGSVPPSYQGDQEYAGYHPRQTQFQSLDMSQETPVLEDLGSMNDVFSNILFHYTPGEQLGAINFGDEPEAAPYDFEQALETWGRNTIAVSPASYTYSSPQPSPGSSQDSLPVTHSPSLIPESSVAGSDSCFSAGDDETDKVCYGMLYNVDVKLIGDMGVIDTKIRDTHQNESMHAPGQTVYQRFTLSDQQEHVLLTFRDDADATEFGYLRSGPGKTLAKLLGRDNLEFEPIAQTIALRETIGRAKKPVEAMVKVDINVYGPRSKARETGETLSEGKLWLQMSDHARRTFPYDNPHMLQIKNAEHMSAEVAREVNSRAPAGRQPREEKLRLMMMEVYDSIQNKRQLRREDGVKGLKHELQEHQKQALGFMLERESGHVDLAYRLWHPVTEEGQEWFRHKITNIKQKTQPDERGGGILADEMGMGKSLSILSLVVTTLQNGQQWAEQEEQNNDKNRELCYSGSTLVVVSSALLIYEWNNEIVKHVEGKLNQIEYHGPKREKDIDKIKNSHIVVTTYNTLAAEYEKKSSILHKIGWYRVVLDEAHVIRRPATTFFHACRALHANSRWCLTGTPIQNKLADIGALFAFIRAKPFDEPAMFRRYIEVPFEQHGDPKKIKERLILLLDSLCLRRTKELLELPGLEERVKELEFTPAEREQYDKTKRILMRTIKQKVGEVEKSSKFGLFQANLQMRILCNHGTYQKPFSWSRRSYRLSRLEEREAAVSALGQNAEITCDGCHQPMPILGSSRLRNEAEEQCAHVLCSECLEESDMSAPGARRRHCPVCENWMKTAARSRCSPAAAASPLIRVDGPGASGDVDMSDAPAKTSADKDDELYFNHVGYSTKMEALIRDVKEDVWATKSIVFSCWTRTLHLVGMHLERAGVKFAMIDGNCPLSERQRILEKFAKEDGLRVLIMTTGTGAFGLNLTCANRVFIVELQWNPSVENQAIARAIRFGQDQKVLVTRYVIKGTVEEEMRSQQNVKKNLAAIGFDEQIFHADEMDQSHGRPQTPVARPSAHKYLQLLYKADFCTALTLTFYLTGCHADLFSAYRSLAITRANSDDMAAIPHRPVQRVRPRPESDDEETTLSTKRARESGADAKCCLRCRLLLTKDGLQDLNSARGLRHSSYAHCCASAMKGCEICLFIIIAIEKKKEHEWNADDVLTFRNRPSDKCPGAMPFGLDVLEGTLSSGAVVISIYPYAEQGNPAARAMHRRPLRRDVKSERVLAAARKLYAECKKSHKLCRYARDTVLPSRVLDLGTAETPTLKLYVNNTEEHGEYVALSYCWGGPQQGLLKRRTLTNMEEGIKLERLQLTVRDAIAVTRRLGFRYLWVDALCIIQDCSMDKEKEIANMAMIYKNAAVTIAAGTAAKAADGFLDMKGTYLPESKFSVPMSNGEKGTVYLRAEAHIPKHPLDERGWVLQEFLLSSRMLVFSEYELLWQCKEVELRGVLENGIEYLQPQESLPWTVFDEETESIFGHEDREKRYIWRTIVEQYTLRQLGFMGDRLNALKGITRELETLWRDSNEFGLWRKWFVELLAWSKRGCDGDEVVRETTREGRAPSWSWASVNGRIRFTQMFEREDAAVQEVNLLEARVSRHVVLKCRLLADDEVDPAMFEEDNTSGISRVQMFYDMDDSVDEVGDKALNYLLLGTISEGGKGLGVAIMVVEASGGFFQRVGLAIFENTDVWKDSEHQHVRLQ</sequence>
<dbReference type="Pfam" id="PF00176">
    <property type="entry name" value="SNF2-rel_dom"/>
    <property type="match status" value="1"/>
</dbReference>
<dbReference type="PROSITE" id="PS00518">
    <property type="entry name" value="ZF_RING_1"/>
    <property type="match status" value="1"/>
</dbReference>
<feature type="compositionally biased region" description="Low complexity" evidence="8">
    <location>
        <begin position="21"/>
        <end position="35"/>
    </location>
</feature>
<keyword evidence="13" id="KW-1185">Reference proteome</keyword>
<dbReference type="Pfam" id="PF00271">
    <property type="entry name" value="Helicase_C"/>
    <property type="match status" value="1"/>
</dbReference>
<keyword evidence="6" id="KW-0067">ATP-binding</keyword>
<dbReference type="InterPro" id="IPR049730">
    <property type="entry name" value="SNF2/RAD54-like_C"/>
</dbReference>
<evidence type="ECO:0000256" key="2">
    <source>
        <dbReference type="ARBA" id="ARBA00022741"/>
    </source>
</evidence>
<reference evidence="12 13" key="1">
    <citation type="submission" date="2015-06" db="EMBL/GenBank/DDBJ databases">
        <title>Survival trade-offs in plant roots during colonization by closely related pathogenic and mutualistic fungi.</title>
        <authorList>
            <person name="Hacquard S."/>
            <person name="Kracher B."/>
            <person name="Hiruma K."/>
            <person name="Weinman A."/>
            <person name="Muench P."/>
            <person name="Garrido Oter R."/>
            <person name="Ver Loren van Themaat E."/>
            <person name="Dallerey J.-F."/>
            <person name="Damm U."/>
            <person name="Henrissat B."/>
            <person name="Lespinet O."/>
            <person name="Thon M."/>
            <person name="Kemen E."/>
            <person name="McHardy A.C."/>
            <person name="Schulze-Lefert P."/>
            <person name="O'Connell R.J."/>
        </authorList>
    </citation>
    <scope>NUCLEOTIDE SEQUENCE [LARGE SCALE GENOMIC DNA]</scope>
    <source>
        <strain evidence="12 13">0861</strain>
    </source>
</reference>
<dbReference type="PROSITE" id="PS51192">
    <property type="entry name" value="HELICASE_ATP_BIND_1"/>
    <property type="match status" value="1"/>
</dbReference>
<dbReference type="GO" id="GO:0008094">
    <property type="term" value="F:ATP-dependent activity, acting on DNA"/>
    <property type="evidence" value="ECO:0007669"/>
    <property type="project" value="TreeGrafter"/>
</dbReference>
<dbReference type="InterPro" id="IPR014001">
    <property type="entry name" value="Helicase_ATP-bd"/>
</dbReference>
<dbReference type="Gene3D" id="3.40.50.300">
    <property type="entry name" value="P-loop containing nucleotide triphosphate hydrolases"/>
    <property type="match status" value="1"/>
</dbReference>
<dbReference type="InterPro" id="IPR050628">
    <property type="entry name" value="SNF2_RAD54_helicase_TF"/>
</dbReference>
<dbReference type="InterPro" id="IPR038718">
    <property type="entry name" value="SNF2-like_sf"/>
</dbReference>
<proteinExistence type="predicted"/>
<organism evidence="12 13">
    <name type="scientific">Colletotrichum tofieldiae</name>
    <dbReference type="NCBI Taxonomy" id="708197"/>
    <lineage>
        <taxon>Eukaryota</taxon>
        <taxon>Fungi</taxon>
        <taxon>Dikarya</taxon>
        <taxon>Ascomycota</taxon>
        <taxon>Pezizomycotina</taxon>
        <taxon>Sordariomycetes</taxon>
        <taxon>Hypocreomycetidae</taxon>
        <taxon>Glomerellales</taxon>
        <taxon>Glomerellaceae</taxon>
        <taxon>Colletotrichum</taxon>
        <taxon>Colletotrichum spaethianum species complex</taxon>
    </lineage>
</organism>
<evidence type="ECO:0000256" key="4">
    <source>
        <dbReference type="ARBA" id="ARBA00022801"/>
    </source>
</evidence>
<dbReference type="Proteomes" id="UP000076552">
    <property type="component" value="Unassembled WGS sequence"/>
</dbReference>
<dbReference type="GO" id="GO:0016787">
    <property type="term" value="F:hydrolase activity"/>
    <property type="evidence" value="ECO:0007669"/>
    <property type="project" value="UniProtKB-KW"/>
</dbReference>
<dbReference type="CDD" id="cd18008">
    <property type="entry name" value="DEXDc_SHPRH-like"/>
    <property type="match status" value="1"/>
</dbReference>
<dbReference type="CDD" id="cd18793">
    <property type="entry name" value="SF2_C_SNF"/>
    <property type="match status" value="1"/>
</dbReference>
<evidence type="ECO:0000256" key="5">
    <source>
        <dbReference type="ARBA" id="ARBA00022833"/>
    </source>
</evidence>
<evidence type="ECO:0000313" key="12">
    <source>
        <dbReference type="EMBL" id="KZL75919.1"/>
    </source>
</evidence>
<dbReference type="InterPro" id="IPR017907">
    <property type="entry name" value="Znf_RING_CS"/>
</dbReference>
<dbReference type="SMART" id="SM00490">
    <property type="entry name" value="HELICc"/>
    <property type="match status" value="1"/>
</dbReference>
<dbReference type="InterPro" id="IPR000330">
    <property type="entry name" value="SNF2_N"/>
</dbReference>